<proteinExistence type="inferred from homology"/>
<dbReference type="InterPro" id="IPR015421">
    <property type="entry name" value="PyrdxlP-dep_Trfase_major"/>
</dbReference>
<accession>A0ABQ6TSX5</accession>
<sequence length="410" mass="45294">MAKINDNYLKLKAGYLFPEIGRRVRAFSEANPSARIIRLGIGDVTRPLAPAVIKAFHDAVDDLATTDKFAGYGPEQGYDWLINAIIEKSYKPLGVSLKTDEMFISDGSKCDCANILDIFALDNVVAIGDPVYPVYNDTNVMIGRTGEADDKGYYKNIVYLPCNEANGFIPALPDRKVDIIYLCFPNNPTGVVASRDELKKWVDYALANDAVIFYDAAYEAFITDSAIPHSIYEIEGAKKCAIEFRSFSKTAGFTGVRCGLVVVPEEVMGTTPAGERYSFNKLWLRRTTTKFNGASYPVQRAAAAVYSDEGWPQVRETIDYYMENARIIREGLAEAGLTVYGGVNAPYIWLKVPAGMTSWDFFDKLLHEANVVGTPGSGFGPSGEGFFRLSAFGNRDNVIEAVERIKKNLK</sequence>
<dbReference type="EC" id="2.6.1.83" evidence="3 9"/>
<keyword evidence="12" id="KW-1185">Reference proteome</keyword>
<dbReference type="SUPFAM" id="SSF53383">
    <property type="entry name" value="PLP-dependent transferases"/>
    <property type="match status" value="1"/>
</dbReference>
<evidence type="ECO:0000256" key="6">
    <source>
        <dbReference type="ARBA" id="ARBA00022679"/>
    </source>
</evidence>
<comment type="caution">
    <text evidence="11">The sequence shown here is derived from an EMBL/GenBank/DDBJ whole genome shotgun (WGS) entry which is preliminary data.</text>
</comment>
<organism evidence="11 12">
    <name type="scientific">Oryzomonas sagensis</name>
    <dbReference type="NCBI Taxonomy" id="2603857"/>
    <lineage>
        <taxon>Bacteria</taxon>
        <taxon>Pseudomonadati</taxon>
        <taxon>Thermodesulfobacteriota</taxon>
        <taxon>Desulfuromonadia</taxon>
        <taxon>Geobacterales</taxon>
        <taxon>Geobacteraceae</taxon>
        <taxon>Oryzomonas</taxon>
    </lineage>
</organism>
<dbReference type="RefSeq" id="WP_151155859.1">
    <property type="nucleotide sequence ID" value="NZ_VZRA01000001.1"/>
</dbReference>
<dbReference type="InterPro" id="IPR015422">
    <property type="entry name" value="PyrdxlP-dep_Trfase_small"/>
</dbReference>
<evidence type="ECO:0000256" key="2">
    <source>
        <dbReference type="ARBA" id="ARBA00004982"/>
    </source>
</evidence>
<dbReference type="InterPro" id="IPR019942">
    <property type="entry name" value="DapL/ALD1"/>
</dbReference>
<dbReference type="NCBIfam" id="TIGR03542">
    <property type="entry name" value="DAPAT_plant"/>
    <property type="match status" value="1"/>
</dbReference>
<gene>
    <name evidence="11" type="ORF">F6V30_06030</name>
</gene>
<dbReference type="HAMAP" id="MF_01642">
    <property type="entry name" value="DapL_aminotrans_1"/>
    <property type="match status" value="1"/>
</dbReference>
<evidence type="ECO:0000256" key="9">
    <source>
        <dbReference type="NCBIfam" id="TIGR03542"/>
    </source>
</evidence>
<protein>
    <recommendedName>
        <fullName evidence="4 9">LL-diaminopimelate aminotransferase</fullName>
        <ecNumber evidence="3 9">2.6.1.83</ecNumber>
    </recommendedName>
</protein>
<evidence type="ECO:0000313" key="12">
    <source>
        <dbReference type="Proteomes" id="UP000798046"/>
    </source>
</evidence>
<comment type="pathway">
    <text evidence="2">Amino-acid biosynthesis; L-lysine biosynthesis via DAP pathway; LL-2,6-diaminopimelate from (S)-tetrahydrodipicolinate (aminotransferase route): step 1/1.</text>
</comment>
<evidence type="ECO:0000256" key="4">
    <source>
        <dbReference type="ARBA" id="ARBA00018052"/>
    </source>
</evidence>
<evidence type="ECO:0000313" key="11">
    <source>
        <dbReference type="EMBL" id="KAB0672124.1"/>
    </source>
</evidence>
<dbReference type="GO" id="GO:0010285">
    <property type="term" value="F:L,L-diaminopimelate aminotransferase activity"/>
    <property type="evidence" value="ECO:0007669"/>
    <property type="project" value="UniProtKB-EC"/>
</dbReference>
<dbReference type="PANTHER" id="PTHR43144">
    <property type="entry name" value="AMINOTRANSFERASE"/>
    <property type="match status" value="1"/>
</dbReference>
<name>A0ABQ6TSX5_9BACT</name>
<keyword evidence="6 11" id="KW-0808">Transferase</keyword>
<keyword evidence="5 11" id="KW-0032">Aminotransferase</keyword>
<dbReference type="InterPro" id="IPR004839">
    <property type="entry name" value="Aminotransferase_I/II_large"/>
</dbReference>
<comment type="cofactor">
    <cofactor evidence="1">
        <name>pyridoxal 5'-phosphate</name>
        <dbReference type="ChEBI" id="CHEBI:597326"/>
    </cofactor>
</comment>
<dbReference type="EMBL" id="VZRA01000001">
    <property type="protein sequence ID" value="KAB0672124.1"/>
    <property type="molecule type" value="Genomic_DNA"/>
</dbReference>
<evidence type="ECO:0000256" key="5">
    <source>
        <dbReference type="ARBA" id="ARBA00022576"/>
    </source>
</evidence>
<dbReference type="Gene3D" id="3.90.1150.10">
    <property type="entry name" value="Aspartate Aminotransferase, domain 1"/>
    <property type="match status" value="1"/>
</dbReference>
<dbReference type="Proteomes" id="UP000798046">
    <property type="component" value="Unassembled WGS sequence"/>
</dbReference>
<evidence type="ECO:0000259" key="10">
    <source>
        <dbReference type="Pfam" id="PF00155"/>
    </source>
</evidence>
<reference evidence="11 12" key="1">
    <citation type="journal article" date="2020" name="Microorganisms">
        <title>Description of Three Novel Members in the Family Geobacteraceae, Oryzomonas japonicum gen. nov., sp. nov., Oryzomonas sagensis sp. nov., and Oryzomonas ruber sp. nov.</title>
        <authorList>
            <person name="Xu Z."/>
            <person name="Masuda Y."/>
            <person name="Hayakawa C."/>
            <person name="Ushijima N."/>
            <person name="Kawano K."/>
            <person name="Shiratori Y."/>
            <person name="Senoo K."/>
            <person name="Itoh H."/>
        </authorList>
    </citation>
    <scope>NUCLEOTIDE SEQUENCE [LARGE SCALE GENOMIC DNA]</scope>
    <source>
        <strain evidence="11 12">Red100</strain>
    </source>
</reference>
<comment type="catalytic activity">
    <reaction evidence="8">
        <text>(2S,6S)-2,6-diaminopimelate + 2-oxoglutarate = (S)-2,3,4,5-tetrahydrodipicolinate + L-glutamate + H2O + H(+)</text>
        <dbReference type="Rhea" id="RHEA:23988"/>
        <dbReference type="ChEBI" id="CHEBI:15377"/>
        <dbReference type="ChEBI" id="CHEBI:15378"/>
        <dbReference type="ChEBI" id="CHEBI:16810"/>
        <dbReference type="ChEBI" id="CHEBI:16845"/>
        <dbReference type="ChEBI" id="CHEBI:29985"/>
        <dbReference type="ChEBI" id="CHEBI:57609"/>
        <dbReference type="EC" id="2.6.1.83"/>
    </reaction>
</comment>
<dbReference type="CDD" id="cd00609">
    <property type="entry name" value="AAT_like"/>
    <property type="match status" value="1"/>
</dbReference>
<evidence type="ECO:0000256" key="7">
    <source>
        <dbReference type="ARBA" id="ARBA00022898"/>
    </source>
</evidence>
<dbReference type="InterPro" id="IPR015424">
    <property type="entry name" value="PyrdxlP-dep_Trfase"/>
</dbReference>
<evidence type="ECO:0000256" key="3">
    <source>
        <dbReference type="ARBA" id="ARBA00013138"/>
    </source>
</evidence>
<dbReference type="Gene3D" id="3.40.640.10">
    <property type="entry name" value="Type I PLP-dependent aspartate aminotransferase-like (Major domain)"/>
    <property type="match status" value="1"/>
</dbReference>
<keyword evidence="7" id="KW-0663">Pyridoxal phosphate</keyword>
<dbReference type="Pfam" id="PF00155">
    <property type="entry name" value="Aminotran_1_2"/>
    <property type="match status" value="1"/>
</dbReference>
<feature type="domain" description="Aminotransferase class I/classII large" evidence="10">
    <location>
        <begin position="36"/>
        <end position="405"/>
    </location>
</feature>
<evidence type="ECO:0000256" key="8">
    <source>
        <dbReference type="ARBA" id="ARBA00051934"/>
    </source>
</evidence>
<evidence type="ECO:0000256" key="1">
    <source>
        <dbReference type="ARBA" id="ARBA00001933"/>
    </source>
</evidence>